<proteinExistence type="inferred from homology"/>
<comment type="similarity">
    <text evidence="1">Belongs to the non-flavoprotein flavin reductase family.</text>
</comment>
<dbReference type="RefSeq" id="WP_121432377.1">
    <property type="nucleotide sequence ID" value="NZ_RBWU01000001.1"/>
</dbReference>
<dbReference type="Proteomes" id="UP000274601">
    <property type="component" value="Unassembled WGS sequence"/>
</dbReference>
<dbReference type="InterPro" id="IPR012349">
    <property type="entry name" value="Split_barrel_FMN-bd"/>
</dbReference>
<dbReference type="SMART" id="SM00903">
    <property type="entry name" value="Flavin_Reduct"/>
    <property type="match status" value="1"/>
</dbReference>
<sequence>MTEQLTTTPIEPRAFRETLGSYPTGVVVVTGLDGEGVPRGFAVGSFTSVSLDPPLVGFMITRGSGSFQRMRTGGSFCVNVLAADQEDVCRHFASGIIDKFARTAWRPAPSGAPILDGVVSWVDCSYESISEGGDHLIVLGRVTGLAVERRTQPLLFYRGGYGHFNPLPPGEEGRDASKSPGQSA</sequence>
<accession>A0A495QXW5</accession>
<comment type="caution">
    <text evidence="4">The sequence shown here is derived from an EMBL/GenBank/DDBJ whole genome shotgun (WGS) entry which is preliminary data.</text>
</comment>
<dbReference type="GO" id="GO:0010181">
    <property type="term" value="F:FMN binding"/>
    <property type="evidence" value="ECO:0007669"/>
    <property type="project" value="InterPro"/>
</dbReference>
<keyword evidence="2" id="KW-0560">Oxidoreductase</keyword>
<evidence type="ECO:0000259" key="3">
    <source>
        <dbReference type="SMART" id="SM00903"/>
    </source>
</evidence>
<evidence type="ECO:0000313" key="4">
    <source>
        <dbReference type="EMBL" id="RKS78756.1"/>
    </source>
</evidence>
<gene>
    <name evidence="4" type="ORF">BZB76_0186</name>
</gene>
<evidence type="ECO:0000256" key="1">
    <source>
        <dbReference type="ARBA" id="ARBA00008898"/>
    </source>
</evidence>
<dbReference type="PANTHER" id="PTHR30466">
    <property type="entry name" value="FLAVIN REDUCTASE"/>
    <property type="match status" value="1"/>
</dbReference>
<dbReference type="AlphaFoldDB" id="A0A495QXW5"/>
<dbReference type="GO" id="GO:0042602">
    <property type="term" value="F:riboflavin reductase (NADPH) activity"/>
    <property type="evidence" value="ECO:0007669"/>
    <property type="project" value="TreeGrafter"/>
</dbReference>
<evidence type="ECO:0000313" key="5">
    <source>
        <dbReference type="Proteomes" id="UP000274601"/>
    </source>
</evidence>
<keyword evidence="5" id="KW-1185">Reference proteome</keyword>
<dbReference type="PANTHER" id="PTHR30466:SF11">
    <property type="entry name" value="FLAVIN-DEPENDENT MONOOXYGENASE, REDUCTASE SUBUNIT HSAB"/>
    <property type="match status" value="1"/>
</dbReference>
<dbReference type="Gene3D" id="2.30.110.10">
    <property type="entry name" value="Electron Transport, Fmn-binding Protein, Chain A"/>
    <property type="match status" value="1"/>
</dbReference>
<dbReference type="Pfam" id="PF01613">
    <property type="entry name" value="Flavin_Reduct"/>
    <property type="match status" value="1"/>
</dbReference>
<dbReference type="InterPro" id="IPR050268">
    <property type="entry name" value="NADH-dep_flavin_reductase"/>
</dbReference>
<evidence type="ECO:0000256" key="2">
    <source>
        <dbReference type="ARBA" id="ARBA00023002"/>
    </source>
</evidence>
<dbReference type="OrthoDB" id="9792858at2"/>
<feature type="domain" description="Flavin reductase like" evidence="3">
    <location>
        <begin position="19"/>
        <end position="163"/>
    </location>
</feature>
<dbReference type="InterPro" id="IPR002563">
    <property type="entry name" value="Flavin_Rdtase-like_dom"/>
</dbReference>
<protein>
    <submittedName>
        <fullName evidence="4">Flavin reductase (DIM6/NTAB) family NADH-FMN oxidoreductase RutF</fullName>
    </submittedName>
</protein>
<dbReference type="EMBL" id="RBWU01000001">
    <property type="protein sequence ID" value="RKS78756.1"/>
    <property type="molecule type" value="Genomic_DNA"/>
</dbReference>
<reference evidence="4 5" key="1">
    <citation type="submission" date="2018-10" db="EMBL/GenBank/DDBJ databases">
        <title>Genomic Encyclopedia of Archaeal and Bacterial Type Strains, Phase II (KMG-II): from individual species to whole genera.</title>
        <authorList>
            <person name="Goeker M."/>
        </authorList>
    </citation>
    <scope>NUCLEOTIDE SEQUENCE [LARGE SCALE GENOMIC DNA]</scope>
    <source>
        <strain evidence="4 5">DSM 43383</strain>
    </source>
</reference>
<organism evidence="4 5">
    <name type="scientific">Actinomadura pelletieri DSM 43383</name>
    <dbReference type="NCBI Taxonomy" id="1120940"/>
    <lineage>
        <taxon>Bacteria</taxon>
        <taxon>Bacillati</taxon>
        <taxon>Actinomycetota</taxon>
        <taxon>Actinomycetes</taxon>
        <taxon>Streptosporangiales</taxon>
        <taxon>Thermomonosporaceae</taxon>
        <taxon>Actinomadura</taxon>
    </lineage>
</organism>
<name>A0A495QXW5_9ACTN</name>
<dbReference type="SUPFAM" id="SSF50475">
    <property type="entry name" value="FMN-binding split barrel"/>
    <property type="match status" value="1"/>
</dbReference>